<reference evidence="3 4" key="1">
    <citation type="submission" date="2019-09" db="EMBL/GenBank/DDBJ databases">
        <title>Phylogeny of genus Pseudoclavibacter and closely related genus.</title>
        <authorList>
            <person name="Li Y."/>
        </authorList>
    </citation>
    <scope>NUCLEOTIDE SEQUENCE [LARGE SCALE GENOMIC DNA]</scope>
    <source>
        <strain evidence="3 4">JCM 16921</strain>
    </source>
</reference>
<dbReference type="PANTHER" id="PTHR42743:SF11">
    <property type="entry name" value="AMINODEOXYCHORISMATE LYASE"/>
    <property type="match status" value="1"/>
</dbReference>
<comment type="caution">
    <text evidence="3">The sequence shown here is derived from an EMBL/GenBank/DDBJ whole genome shotgun (WGS) entry which is preliminary data.</text>
</comment>
<dbReference type="GO" id="GO:0005829">
    <property type="term" value="C:cytosol"/>
    <property type="evidence" value="ECO:0007669"/>
    <property type="project" value="TreeGrafter"/>
</dbReference>
<protein>
    <submittedName>
        <fullName evidence="3">Aminodeoxychorismate lyase</fullName>
        <ecNumber evidence="3">4.1.3.38</ecNumber>
    </submittedName>
</protein>
<keyword evidence="4" id="KW-1185">Reference proteome</keyword>
<sequence>MAAPAPVLLVIDDPVEAPAPSRSSQVPSPRERSGPAGKPGAYPAATTSAVHPPGTPPYHRADPDAPLVPADDLGLTRGDGVFDTAAFVNGRPLALDEHLQRFAHSAALLGLPRPRLDVWRAAVLAAVAAHVPAPVLSAKLVLTRGREGMRRPIGWVRVAAARDHADEHRDGITVVTLDRGYRHDVATTSPWLLQGAKTLSYAINLAMLREARHRGADDAIMVSADGWVLEGPTASVVLREGDAIVTPSTDEGILAGTTQRRVFDIAAELGLAAHYRRVRPDELLAADGVWLVSSSRGAAPVRAVDGRAVAVDRPLTDALNARLLPGV</sequence>
<dbReference type="GO" id="GO:0008696">
    <property type="term" value="F:4-amino-4-deoxychorismate lyase activity"/>
    <property type="evidence" value="ECO:0007669"/>
    <property type="project" value="UniProtKB-EC"/>
</dbReference>
<evidence type="ECO:0000313" key="3">
    <source>
        <dbReference type="EMBL" id="KAB1633660.1"/>
    </source>
</evidence>
<dbReference type="InterPro" id="IPR043131">
    <property type="entry name" value="BCAT-like_N"/>
</dbReference>
<dbReference type="InterPro" id="IPR036038">
    <property type="entry name" value="Aminotransferase-like"/>
</dbReference>
<dbReference type="NCBIfam" id="NF005888">
    <property type="entry name" value="PRK07849.1-3"/>
    <property type="match status" value="1"/>
</dbReference>
<feature type="compositionally biased region" description="Low complexity" evidence="2">
    <location>
        <begin position="34"/>
        <end position="45"/>
    </location>
</feature>
<dbReference type="Pfam" id="PF01063">
    <property type="entry name" value="Aminotran_4"/>
    <property type="match status" value="1"/>
</dbReference>
<dbReference type="RefSeq" id="WP_158035470.1">
    <property type="nucleotide sequence ID" value="NZ_BAAAZV010000018.1"/>
</dbReference>
<dbReference type="SUPFAM" id="SSF56752">
    <property type="entry name" value="D-aminoacid aminotransferase-like PLP-dependent enzymes"/>
    <property type="match status" value="1"/>
</dbReference>
<gene>
    <name evidence="3" type="ORF">F8O02_01665</name>
</gene>
<dbReference type="Proteomes" id="UP000481339">
    <property type="component" value="Unassembled WGS sequence"/>
</dbReference>
<keyword evidence="3" id="KW-0456">Lyase</keyword>
<dbReference type="OrthoDB" id="3199344at2"/>
<dbReference type="InterPro" id="IPR043132">
    <property type="entry name" value="BCAT-like_C"/>
</dbReference>
<feature type="region of interest" description="Disordered" evidence="2">
    <location>
        <begin position="13"/>
        <end position="70"/>
    </location>
</feature>
<dbReference type="NCBIfam" id="NF005886">
    <property type="entry name" value="PRK07849.1-1"/>
    <property type="match status" value="1"/>
</dbReference>
<evidence type="ECO:0000313" key="4">
    <source>
        <dbReference type="Proteomes" id="UP000481339"/>
    </source>
</evidence>
<dbReference type="InterPro" id="IPR050571">
    <property type="entry name" value="Class-IV_PLP-Dep_Aminotrnsfr"/>
</dbReference>
<dbReference type="Gene3D" id="3.30.470.10">
    <property type="match status" value="1"/>
</dbReference>
<evidence type="ECO:0000256" key="2">
    <source>
        <dbReference type="SAM" id="MobiDB-lite"/>
    </source>
</evidence>
<proteinExistence type="inferred from homology"/>
<comment type="similarity">
    <text evidence="1">Belongs to the class-IV pyridoxal-phosphate-dependent aminotransferase family.</text>
</comment>
<dbReference type="PANTHER" id="PTHR42743">
    <property type="entry name" value="AMINO-ACID AMINOTRANSFERASE"/>
    <property type="match status" value="1"/>
</dbReference>
<name>A0A7C8FY40_9MICO</name>
<dbReference type="InterPro" id="IPR001544">
    <property type="entry name" value="Aminotrans_IV"/>
</dbReference>
<evidence type="ECO:0000256" key="1">
    <source>
        <dbReference type="ARBA" id="ARBA00009320"/>
    </source>
</evidence>
<dbReference type="Gene3D" id="3.20.10.10">
    <property type="entry name" value="D-amino Acid Aminotransferase, subunit A, domain 2"/>
    <property type="match status" value="1"/>
</dbReference>
<dbReference type="GO" id="GO:0046394">
    <property type="term" value="P:carboxylic acid biosynthetic process"/>
    <property type="evidence" value="ECO:0007669"/>
    <property type="project" value="UniProtKB-ARBA"/>
</dbReference>
<dbReference type="EC" id="4.1.3.38" evidence="3"/>
<organism evidence="3 4">
    <name type="scientific">Pseudoclavibacter caeni</name>
    <dbReference type="NCBI Taxonomy" id="908846"/>
    <lineage>
        <taxon>Bacteria</taxon>
        <taxon>Bacillati</taxon>
        <taxon>Actinomycetota</taxon>
        <taxon>Actinomycetes</taxon>
        <taxon>Micrococcales</taxon>
        <taxon>Microbacteriaceae</taxon>
        <taxon>Pseudoclavibacter</taxon>
    </lineage>
</organism>
<accession>A0A7C8FY40</accession>
<dbReference type="AlphaFoldDB" id="A0A7C8FY40"/>
<dbReference type="EMBL" id="WBKA01000001">
    <property type="protein sequence ID" value="KAB1633660.1"/>
    <property type="molecule type" value="Genomic_DNA"/>
</dbReference>